<comment type="caution">
    <text evidence="1">The sequence shown here is derived from an EMBL/GenBank/DDBJ whole genome shotgun (WGS) entry which is preliminary data.</text>
</comment>
<evidence type="ECO:0000313" key="2">
    <source>
        <dbReference type="Proteomes" id="UP001497680"/>
    </source>
</evidence>
<sequence>MLPINSTVGLGQRALLHTRVPPRGTCSRIISLRLHRRSRVPSSVYGDKLSQCQYLSKSTRGIATTTTPSADVISDHEFLLFRDLLTRASPKPRIEHGSRHVVPSNRSLGAPEIPAAASSIDELVEREHFPNPFQKALKALQQRDTRRLLLYLKQIVSLSDVELRELVATIPRTTFTEFLRSLDPLCVARDVDPTGPALITVGVYQVLNMQSAIDDWGVRKIYSQLLQRMLVLAGALKDSGQALQIEEYICLLRCAGAASDPAGAKLLWDDLRQSQASDWRHSEAFTEFISARFLTRPLYTSHDKARRMVTPRNLHRSRLLLSRHRVYRLDRLRFDTRRRKLNFGLIKDQDYAEDLMRMLRKKLPPSRLIFIIKEDGYRINESLLCALMVAYGRVGSLRYIGSRILNDYFGIRMERLTYNKTPDIKTGKSEIENIPYRIRPTIRLMQAVVETYGSNGEIAVAFQLVDHISKTYHIKIPLSIWQDLLEWTYIMSCPPTSTAWKLAGMHSKIPSSSAVELIWNTMTSAPYHVQPSFDQYNIMIRSLLGRRQFRATLPLMRQAVHLYDAKCREYEEAVLGYVETLRDGVYISEAITTYERARFAKARMHHDIQTWCRQFLSNVRSFDPANTLSTTAVPDFVGEFRPFIMNPARYRTATGYVSLFDPGRENTSVKAFGAWVHMAVPMKHRRTWIYQGVKAKRFGGLSSNSLAGNAPVSKLDLVSMLTSTSRAVRQPRPAKKQARSDGSVSKSSETAAERSYDDDDDYF</sequence>
<accession>A0ACC0D3Q9</accession>
<evidence type="ECO:0000313" key="1">
    <source>
        <dbReference type="EMBL" id="KAI6087203.1"/>
    </source>
</evidence>
<dbReference type="Proteomes" id="UP001497680">
    <property type="component" value="Unassembled WGS sequence"/>
</dbReference>
<dbReference type="EMBL" id="MU394309">
    <property type="protein sequence ID" value="KAI6087203.1"/>
    <property type="molecule type" value="Genomic_DNA"/>
</dbReference>
<reference evidence="1 2" key="1">
    <citation type="journal article" date="2022" name="New Phytol.">
        <title>Ecological generalism drives hyperdiversity of secondary metabolite gene clusters in xylarialean endophytes.</title>
        <authorList>
            <person name="Franco M.E.E."/>
            <person name="Wisecaver J.H."/>
            <person name="Arnold A.E."/>
            <person name="Ju Y.M."/>
            <person name="Slot J.C."/>
            <person name="Ahrendt S."/>
            <person name="Moore L.P."/>
            <person name="Eastman K.E."/>
            <person name="Scott K."/>
            <person name="Konkel Z."/>
            <person name="Mondo S.J."/>
            <person name="Kuo A."/>
            <person name="Hayes R.D."/>
            <person name="Haridas S."/>
            <person name="Andreopoulos B."/>
            <person name="Riley R."/>
            <person name="LaButti K."/>
            <person name="Pangilinan J."/>
            <person name="Lipzen A."/>
            <person name="Amirebrahimi M."/>
            <person name="Yan J."/>
            <person name="Adam C."/>
            <person name="Keymanesh K."/>
            <person name="Ng V."/>
            <person name="Louie K."/>
            <person name="Northen T."/>
            <person name="Drula E."/>
            <person name="Henrissat B."/>
            <person name="Hsieh H.M."/>
            <person name="Youens-Clark K."/>
            <person name="Lutzoni F."/>
            <person name="Miadlikowska J."/>
            <person name="Eastwood D.C."/>
            <person name="Hamelin R.C."/>
            <person name="Grigoriev I.V."/>
            <person name="U'Ren J.M."/>
        </authorList>
    </citation>
    <scope>NUCLEOTIDE SEQUENCE [LARGE SCALE GENOMIC DNA]</scope>
    <source>
        <strain evidence="1 2">ER1909</strain>
    </source>
</reference>
<gene>
    <name evidence="1" type="ORF">F4821DRAFT_115653</name>
</gene>
<keyword evidence="2" id="KW-1185">Reference proteome</keyword>
<proteinExistence type="predicted"/>
<name>A0ACC0D3Q9_9PEZI</name>
<protein>
    <submittedName>
        <fullName evidence="1">Uncharacterized protein</fullName>
    </submittedName>
</protein>
<organism evidence="1 2">
    <name type="scientific">Hypoxylon rubiginosum</name>
    <dbReference type="NCBI Taxonomy" id="110542"/>
    <lineage>
        <taxon>Eukaryota</taxon>
        <taxon>Fungi</taxon>
        <taxon>Dikarya</taxon>
        <taxon>Ascomycota</taxon>
        <taxon>Pezizomycotina</taxon>
        <taxon>Sordariomycetes</taxon>
        <taxon>Xylariomycetidae</taxon>
        <taxon>Xylariales</taxon>
        <taxon>Hypoxylaceae</taxon>
        <taxon>Hypoxylon</taxon>
    </lineage>
</organism>